<protein>
    <recommendedName>
        <fullName evidence="6">Nitronate monooxygenase domain-containing protein</fullName>
    </recommendedName>
</protein>
<evidence type="ECO:0000313" key="5">
    <source>
        <dbReference type="Proteomes" id="UP001149074"/>
    </source>
</evidence>
<gene>
    <name evidence="4" type="ORF">N7532_002558</name>
</gene>
<dbReference type="GO" id="GO:0018580">
    <property type="term" value="F:nitronate monooxygenase activity"/>
    <property type="evidence" value="ECO:0007669"/>
    <property type="project" value="InterPro"/>
</dbReference>
<dbReference type="GeneID" id="81354031"/>
<dbReference type="PANTHER" id="PTHR32332:SF34">
    <property type="entry name" value="2-NITROPROPANE DIOXYGENASE FAMILY, PUTATIVE-RELATED"/>
    <property type="match status" value="1"/>
</dbReference>
<dbReference type="Pfam" id="PF03060">
    <property type="entry name" value="NMO"/>
    <property type="match status" value="1"/>
</dbReference>
<evidence type="ECO:0000256" key="2">
    <source>
        <dbReference type="ARBA" id="ARBA00022643"/>
    </source>
</evidence>
<dbReference type="EMBL" id="JAPQKI010000003">
    <property type="protein sequence ID" value="KAJ5109913.1"/>
    <property type="molecule type" value="Genomic_DNA"/>
</dbReference>
<keyword evidence="3" id="KW-0560">Oxidoreductase</keyword>
<dbReference type="AlphaFoldDB" id="A0A9W9G0M3"/>
<name>A0A9W9G0M3_9EURO</name>
<proteinExistence type="predicted"/>
<evidence type="ECO:0000256" key="1">
    <source>
        <dbReference type="ARBA" id="ARBA00022630"/>
    </source>
</evidence>
<dbReference type="Proteomes" id="UP001149074">
    <property type="component" value="Unassembled WGS sequence"/>
</dbReference>
<reference evidence="4" key="2">
    <citation type="journal article" date="2023" name="IMA Fungus">
        <title>Comparative genomic study of the Penicillium genus elucidates a diverse pangenome and 15 lateral gene transfer events.</title>
        <authorList>
            <person name="Petersen C."/>
            <person name="Sorensen T."/>
            <person name="Nielsen M.R."/>
            <person name="Sondergaard T.E."/>
            <person name="Sorensen J.L."/>
            <person name="Fitzpatrick D.A."/>
            <person name="Frisvad J.C."/>
            <person name="Nielsen K.L."/>
        </authorList>
    </citation>
    <scope>NUCLEOTIDE SEQUENCE</scope>
    <source>
        <strain evidence="4">IBT 30761</strain>
    </source>
</reference>
<dbReference type="OrthoDB" id="2349068at2759"/>
<dbReference type="RefSeq" id="XP_056478024.1">
    <property type="nucleotide sequence ID" value="XM_056615052.1"/>
</dbReference>
<comment type="caution">
    <text evidence="4">The sequence shown here is derived from an EMBL/GenBank/DDBJ whole genome shotgun (WGS) entry which is preliminary data.</text>
</comment>
<dbReference type="InterPro" id="IPR004136">
    <property type="entry name" value="NMO"/>
</dbReference>
<dbReference type="CDD" id="cd04730">
    <property type="entry name" value="NPD_like"/>
    <property type="match status" value="1"/>
</dbReference>
<dbReference type="PANTHER" id="PTHR32332">
    <property type="entry name" value="2-NITROPROPANE DIOXYGENASE"/>
    <property type="match status" value="1"/>
</dbReference>
<evidence type="ECO:0000313" key="4">
    <source>
        <dbReference type="EMBL" id="KAJ5109913.1"/>
    </source>
</evidence>
<evidence type="ECO:0008006" key="6">
    <source>
        <dbReference type="Google" id="ProtNLM"/>
    </source>
</evidence>
<organism evidence="4 5">
    <name type="scientific">Penicillium argentinense</name>
    <dbReference type="NCBI Taxonomy" id="1131581"/>
    <lineage>
        <taxon>Eukaryota</taxon>
        <taxon>Fungi</taxon>
        <taxon>Dikarya</taxon>
        <taxon>Ascomycota</taxon>
        <taxon>Pezizomycotina</taxon>
        <taxon>Eurotiomycetes</taxon>
        <taxon>Eurotiomycetidae</taxon>
        <taxon>Eurotiales</taxon>
        <taxon>Aspergillaceae</taxon>
        <taxon>Penicillium</taxon>
    </lineage>
</organism>
<dbReference type="Gene3D" id="3.20.20.70">
    <property type="entry name" value="Aldolase class I"/>
    <property type="match status" value="1"/>
</dbReference>
<keyword evidence="2" id="KW-0288">FMN</keyword>
<sequence length="345" mass="37035">MATFSSWENRLPWIQYPLIVNAPMSGVATSQLATAVTRAGGLGQIGHLDDMCVLSKELDRARNDLQDIMATLPDPDQLPLGLGVIVFGSPLESWMRLFATYKPAVAWLSFAGTMEMKTWAESIRRASPKTSIWVQLGSVHAALDAAQACRPEALVLQGSDAGGHGHQAGASIISLVPETADAIQKQWLTTPLIAAGGIMDGRAAAAALTLGASGLVMGTRFLGAVEAHIPQIYRDAIFSASDGGQSTARSRVFDEIWGPNFWPTTYDGRCLRNRFYEMYTNGKDIKTVRAWLSAAMNGPEAGDLDVQDTGSLWAGTGVGMVNVLENAGDIVRSIRDDTKARTRIN</sequence>
<dbReference type="InterPro" id="IPR013785">
    <property type="entry name" value="Aldolase_TIM"/>
</dbReference>
<reference evidence="4" key="1">
    <citation type="submission" date="2022-11" db="EMBL/GenBank/DDBJ databases">
        <authorList>
            <person name="Petersen C."/>
        </authorList>
    </citation>
    <scope>NUCLEOTIDE SEQUENCE</scope>
    <source>
        <strain evidence="4">IBT 30761</strain>
    </source>
</reference>
<evidence type="ECO:0000256" key="3">
    <source>
        <dbReference type="ARBA" id="ARBA00023002"/>
    </source>
</evidence>
<accession>A0A9W9G0M3</accession>
<keyword evidence="5" id="KW-1185">Reference proteome</keyword>
<dbReference type="SUPFAM" id="SSF51412">
    <property type="entry name" value="Inosine monophosphate dehydrogenase (IMPDH)"/>
    <property type="match status" value="1"/>
</dbReference>
<keyword evidence="1" id="KW-0285">Flavoprotein</keyword>